<organism evidence="2 3">
    <name type="scientific">Eumeta variegata</name>
    <name type="common">Bagworm moth</name>
    <name type="synonym">Eumeta japonica</name>
    <dbReference type="NCBI Taxonomy" id="151549"/>
    <lineage>
        <taxon>Eukaryota</taxon>
        <taxon>Metazoa</taxon>
        <taxon>Ecdysozoa</taxon>
        <taxon>Arthropoda</taxon>
        <taxon>Hexapoda</taxon>
        <taxon>Insecta</taxon>
        <taxon>Pterygota</taxon>
        <taxon>Neoptera</taxon>
        <taxon>Endopterygota</taxon>
        <taxon>Lepidoptera</taxon>
        <taxon>Glossata</taxon>
        <taxon>Ditrysia</taxon>
        <taxon>Tineoidea</taxon>
        <taxon>Psychidae</taxon>
        <taxon>Oiketicinae</taxon>
        <taxon>Eumeta</taxon>
    </lineage>
</organism>
<evidence type="ECO:0000313" key="2">
    <source>
        <dbReference type="EMBL" id="GBP57538.1"/>
    </source>
</evidence>
<evidence type="ECO:0000256" key="1">
    <source>
        <dbReference type="SAM" id="MobiDB-lite"/>
    </source>
</evidence>
<name>A0A4C1X1C1_EUMVA</name>
<keyword evidence="3" id="KW-1185">Reference proteome</keyword>
<feature type="region of interest" description="Disordered" evidence="1">
    <location>
        <begin position="178"/>
        <end position="198"/>
    </location>
</feature>
<dbReference type="Proteomes" id="UP000299102">
    <property type="component" value="Unassembled WGS sequence"/>
</dbReference>
<sequence>MSGGFALLLRFRAARPLSSSENVRRPRTTPSLVRPSLDTYNRTDATIKQPVVYWQPSGYYHNHCNGDREKDFRRYRTRHNNASSRELERTILSFQGEGTSPALRNHGYGVMHHHKRLNPHVSDAALFFLVARPPLRSAIDTRATHLRSPPEVVGTVTDSGIESKSQYLSRTRIGNGTGVSKCGTETNSGPAFDSKAKSATGMEIEKSIKTRIKAGPRSGSTASTLLLMTSVSNPRGTEGLKKQTSPPEIKGLWEGARTSETRLNEIMFHLITVSYFTYVYTNSVLPSKHISTKFGREKDTYAPGGRVEGKM</sequence>
<gene>
    <name evidence="2" type="ORF">EVAR_103137_1</name>
</gene>
<dbReference type="EMBL" id="BGZK01000718">
    <property type="protein sequence ID" value="GBP57538.1"/>
    <property type="molecule type" value="Genomic_DNA"/>
</dbReference>
<protein>
    <submittedName>
        <fullName evidence="2">Uncharacterized protein</fullName>
    </submittedName>
</protein>
<accession>A0A4C1X1C1</accession>
<evidence type="ECO:0000313" key="3">
    <source>
        <dbReference type="Proteomes" id="UP000299102"/>
    </source>
</evidence>
<proteinExistence type="predicted"/>
<reference evidence="2 3" key="1">
    <citation type="journal article" date="2019" name="Commun. Biol.">
        <title>The bagworm genome reveals a unique fibroin gene that provides high tensile strength.</title>
        <authorList>
            <person name="Kono N."/>
            <person name="Nakamura H."/>
            <person name="Ohtoshi R."/>
            <person name="Tomita M."/>
            <person name="Numata K."/>
            <person name="Arakawa K."/>
        </authorList>
    </citation>
    <scope>NUCLEOTIDE SEQUENCE [LARGE SCALE GENOMIC DNA]</scope>
</reference>
<comment type="caution">
    <text evidence="2">The sequence shown here is derived from an EMBL/GenBank/DDBJ whole genome shotgun (WGS) entry which is preliminary data.</text>
</comment>
<dbReference type="AlphaFoldDB" id="A0A4C1X1C1"/>
<feature type="region of interest" description="Disordered" evidence="1">
    <location>
        <begin position="18"/>
        <end position="37"/>
    </location>
</feature>